<dbReference type="Pfam" id="PF07849">
    <property type="entry name" value="DUF1641"/>
    <property type="match status" value="1"/>
</dbReference>
<dbReference type="OrthoDB" id="56850at2157"/>
<accession>N0BGG9</accession>
<dbReference type="STRING" id="387631.Asulf_02137"/>
<dbReference type="InterPro" id="IPR012440">
    <property type="entry name" value="DUF1641"/>
</dbReference>
<dbReference type="eggNOG" id="arCOG02113">
    <property type="taxonomic scope" value="Archaea"/>
</dbReference>
<dbReference type="RefSeq" id="WP_015591689.1">
    <property type="nucleotide sequence ID" value="NC_021169.1"/>
</dbReference>
<dbReference type="GeneID" id="15393770"/>
<dbReference type="HOGENOM" id="CLU_999652_0_0_2"/>
<dbReference type="KEGG" id="ast:Asulf_02137"/>
<name>N0BGG9_9EURY</name>
<organism evidence="1 2">
    <name type="scientific">Archaeoglobus sulfaticallidus PM70-1</name>
    <dbReference type="NCBI Taxonomy" id="387631"/>
    <lineage>
        <taxon>Archaea</taxon>
        <taxon>Methanobacteriati</taxon>
        <taxon>Methanobacteriota</taxon>
        <taxon>Archaeoglobi</taxon>
        <taxon>Archaeoglobales</taxon>
        <taxon>Archaeoglobaceae</taxon>
        <taxon>Archaeoglobus</taxon>
    </lineage>
</organism>
<evidence type="ECO:0000313" key="1">
    <source>
        <dbReference type="EMBL" id="AGK62093.1"/>
    </source>
</evidence>
<proteinExistence type="predicted"/>
<evidence type="ECO:0008006" key="3">
    <source>
        <dbReference type="Google" id="ProtNLM"/>
    </source>
</evidence>
<dbReference type="EMBL" id="CP005290">
    <property type="protein sequence ID" value="AGK62093.1"/>
    <property type="molecule type" value="Genomic_DNA"/>
</dbReference>
<dbReference type="Proteomes" id="UP000013307">
    <property type="component" value="Chromosome"/>
</dbReference>
<sequence length="278" mass="31812">MESKTLGSLDGEIVYTIEATKDLIQELLPKLKELSEEITPLLTEFRKNVDRDETVILLTKLTENIDTMLKLINLMEAGRDFLEEGIPNFKELSEEITPLLTEFRKNVDRDETVILLTKLTENIDTMLKLINLMEAGRDFLEEGIPNFKELSEEITPKINRLRTLLDDDETWKFIEYALVMKGPLTRFMESMMVDEEGSINLDSIEKTFEMLSELATIVKQPSLQKMIEGVVEGFKKLDEEEIKKVSTFGILSAMRDEDVQRGIGAVFTILKALGRALK</sequence>
<keyword evidence="2" id="KW-1185">Reference proteome</keyword>
<dbReference type="AlphaFoldDB" id="N0BGG9"/>
<gene>
    <name evidence="1" type="ORF">Asulf_02137</name>
</gene>
<reference evidence="1 2" key="1">
    <citation type="journal article" date="2013" name="Genome Announc.">
        <title>Complete Genome Sequence of the Thermophilic and Facultatively Chemolithoautotrophic Sulfate Reducer Archaeoglobus sulfaticallidus Strain PM70-1T.</title>
        <authorList>
            <person name="Stokke R."/>
            <person name="Hocking W.P."/>
            <person name="Steinsbu B.O."/>
            <person name="Steen I.H."/>
        </authorList>
    </citation>
    <scope>NUCLEOTIDE SEQUENCE [LARGE SCALE GENOMIC DNA]</scope>
    <source>
        <strain evidence="1">PM70-1</strain>
    </source>
</reference>
<protein>
    <recommendedName>
        <fullName evidence="3">DUF1641 domain-containing protein</fullName>
    </recommendedName>
</protein>
<evidence type="ECO:0000313" key="2">
    <source>
        <dbReference type="Proteomes" id="UP000013307"/>
    </source>
</evidence>